<evidence type="ECO:0000313" key="5">
    <source>
        <dbReference type="EMBL" id="CAF4849444.1"/>
    </source>
</evidence>
<dbReference type="Gene3D" id="1.25.40.10">
    <property type="entry name" value="Tetratricopeptide repeat domain"/>
    <property type="match status" value="5"/>
</dbReference>
<dbReference type="InterPro" id="IPR011990">
    <property type="entry name" value="TPR-like_helical_dom_sf"/>
</dbReference>
<feature type="domain" description="DYW" evidence="3">
    <location>
        <begin position="561"/>
        <end position="655"/>
    </location>
</feature>
<evidence type="ECO:0000313" key="6">
    <source>
        <dbReference type="Proteomes" id="UP000663865"/>
    </source>
</evidence>
<dbReference type="Pfam" id="PF01535">
    <property type="entry name" value="PPR"/>
    <property type="match status" value="5"/>
</dbReference>
<dbReference type="InterPro" id="IPR002885">
    <property type="entry name" value="PPR_rpt"/>
</dbReference>
<dbReference type="InterPro" id="IPR032867">
    <property type="entry name" value="DYW_dom"/>
</dbReference>
<organism evidence="4 6">
    <name type="scientific">Rotaria socialis</name>
    <dbReference type="NCBI Taxonomy" id="392032"/>
    <lineage>
        <taxon>Eukaryota</taxon>
        <taxon>Metazoa</taxon>
        <taxon>Spiralia</taxon>
        <taxon>Gnathifera</taxon>
        <taxon>Rotifera</taxon>
        <taxon>Eurotatoria</taxon>
        <taxon>Bdelloidea</taxon>
        <taxon>Philodinida</taxon>
        <taxon>Philodinidae</taxon>
        <taxon>Rotaria</taxon>
    </lineage>
</organism>
<dbReference type="NCBIfam" id="TIGR00756">
    <property type="entry name" value="PPR"/>
    <property type="match status" value="3"/>
</dbReference>
<dbReference type="Pfam" id="PF14432">
    <property type="entry name" value="DYW_deaminase"/>
    <property type="match status" value="1"/>
</dbReference>
<dbReference type="AlphaFoldDB" id="A0A818AWL5"/>
<dbReference type="EMBL" id="CAJNYV010001254">
    <property type="protein sequence ID" value="CAF3412403.1"/>
    <property type="molecule type" value="Genomic_DNA"/>
</dbReference>
<dbReference type="Proteomes" id="UP000663865">
    <property type="component" value="Unassembled WGS sequence"/>
</dbReference>
<dbReference type="GO" id="GO:0003723">
    <property type="term" value="F:RNA binding"/>
    <property type="evidence" value="ECO:0007669"/>
    <property type="project" value="InterPro"/>
</dbReference>
<dbReference type="GO" id="GO:0048731">
    <property type="term" value="P:system development"/>
    <property type="evidence" value="ECO:0007669"/>
    <property type="project" value="UniProtKB-ARBA"/>
</dbReference>
<dbReference type="InterPro" id="IPR046960">
    <property type="entry name" value="PPR_At4g14850-like_plant"/>
</dbReference>
<name>A0A818AWL5_9BILA</name>
<dbReference type="GO" id="GO:0008270">
    <property type="term" value="F:zinc ion binding"/>
    <property type="evidence" value="ECO:0007669"/>
    <property type="project" value="InterPro"/>
</dbReference>
<evidence type="ECO:0000256" key="2">
    <source>
        <dbReference type="PROSITE-ProRule" id="PRU00708"/>
    </source>
</evidence>
<dbReference type="Pfam" id="PF13041">
    <property type="entry name" value="PPR_2"/>
    <property type="match status" value="1"/>
</dbReference>
<dbReference type="PROSITE" id="PS51375">
    <property type="entry name" value="PPR"/>
    <property type="match status" value="1"/>
</dbReference>
<dbReference type="FunFam" id="1.25.40.10:FF:000158">
    <property type="entry name" value="pentatricopeptide repeat-containing protein At2g33680"/>
    <property type="match status" value="1"/>
</dbReference>
<proteinExistence type="predicted"/>
<gene>
    <name evidence="4" type="ORF">KIK155_LOCUS9159</name>
    <name evidence="5" type="ORF">TOA249_LOCUS26757</name>
</gene>
<dbReference type="PANTHER" id="PTHR47926">
    <property type="entry name" value="PENTATRICOPEPTIDE REPEAT-CONTAINING PROTEIN"/>
    <property type="match status" value="1"/>
</dbReference>
<dbReference type="EMBL" id="CAJOBS010003220">
    <property type="protein sequence ID" value="CAF4849444.1"/>
    <property type="molecule type" value="Genomic_DNA"/>
</dbReference>
<comment type="caution">
    <text evidence="4">The sequence shown here is derived from an EMBL/GenBank/DDBJ whole genome shotgun (WGS) entry which is preliminary data.</text>
</comment>
<accession>A0A818AWL5</accession>
<evidence type="ECO:0000256" key="1">
    <source>
        <dbReference type="ARBA" id="ARBA00022737"/>
    </source>
</evidence>
<reference evidence="4" key="1">
    <citation type="submission" date="2021-02" db="EMBL/GenBank/DDBJ databases">
        <authorList>
            <person name="Nowell W R."/>
        </authorList>
    </citation>
    <scope>NUCLEOTIDE SEQUENCE</scope>
</reference>
<sequence length="655" mass="74576">MISNILINNYLRFVLLAGRRLASTQSNVNIGDQMKILNDNKQYKKALELFDEFNEKTIDKCSNWIIIQALKACTQICDVQRGLKIHNLISSRLKHDPYVLPSLIHFYMQCGDMNHVQLLFDTSTKKTLPMYGAMMKGYIKNNLPKKVIDLFNEIKDPDRVIIILLFNACAQLGTNEELNLVKRILSNIPESLFLEPTLSSSLIHVFMKCGDVTSAKSLFDKSTMKTAPMYGAIMTGLILNDQEEEAIDIFNAIRLDELHRENHSDKKMKLLSEMESDRLELNITIYSCLIKALAKLGMLEKAESFVQKIPTSFLTDHRIQNALIHMWGKVGSVDEAKRIFEKISQPDHIAWTTMINSYGLNGMGIEAMKLFHQMPKEFINDLTYTCVLNSCSHSGLVDGARSIFNSIEAKTVITVTTMIDCLSRAAAFEEAQQLIKQFEHNHAPALPIYMALLSGARNEKNSKLAQQVVDRMQKLFPDLKSSLLPASILLANVYASSGDIEKATDIKIELHKSGGKKQIGITMTDIDGKLWKFRAHDQSHPYSAEIYEQVDRMSKEVIKHGHKYDASWIVRPMYADETIETLLCGHSERLAMVAHFIHHRKPKRIQLTKNLRICGDCHRVTKLVALIYQCEIVVRDANRIHHFHLNGQCSCQDYF</sequence>
<dbReference type="GO" id="GO:0009451">
    <property type="term" value="P:RNA modification"/>
    <property type="evidence" value="ECO:0007669"/>
    <property type="project" value="InterPro"/>
</dbReference>
<keyword evidence="1" id="KW-0677">Repeat</keyword>
<dbReference type="Proteomes" id="UP000663838">
    <property type="component" value="Unassembled WGS sequence"/>
</dbReference>
<evidence type="ECO:0000259" key="3">
    <source>
        <dbReference type="Pfam" id="PF14432"/>
    </source>
</evidence>
<dbReference type="PANTHER" id="PTHR47926:SF382">
    <property type="entry name" value="PENTACOTRIPEPTIDE-REPEAT REGION OF PRORP DOMAIN-CONTAINING PROTEIN"/>
    <property type="match status" value="1"/>
</dbReference>
<protein>
    <recommendedName>
        <fullName evidence="3">DYW domain-containing protein</fullName>
    </recommendedName>
</protein>
<feature type="repeat" description="PPR" evidence="2">
    <location>
        <begin position="347"/>
        <end position="377"/>
    </location>
</feature>
<evidence type="ECO:0000313" key="4">
    <source>
        <dbReference type="EMBL" id="CAF3412403.1"/>
    </source>
</evidence>